<sequence length="642" mass="68652">MGDNGDGHPDGRGNACGQANAYARVRERLVGHVLAAPGPAPGGLDAASLADALTGDGRWPDLDYDDTETPDWPPFHHALRTVTLARVPARHPAALRALAAWRRLAPRSANWWFNEIGAPQHLGDAVLLLHDRLTPAQRRDWAAWLAEAAGPVELTGQNLVWSQGVELRRAVLAEDPGALAAAVRRMAPVLRPTREEGIQDDLSFHHHGALPYLGGYGRSLVTEVSRWVHAVHGTPWAFDPAEERLLVDHVLDAHRWALHGDGYDFTLMGREIARVQAHHVAGELGRALDRLLARAPYRRDELAAFAAESRTAAEGGETAGPVGSRAYPRSDHLVHRRPGWSFAVRMSSTRTVPTECLNGENLLGRHLADGVATVRVGGAPEDGYRGVLPVWDWARLPGTTVELPADTAGLRPRPNDRHGAADEVGCWSDGVHGVAVFRLAGTDRFADGWKAWFCLDDAVVALGSGITAPEAERPVVTTVDQRLAVARPTVGGPEGGPPTWVHHGRIGYVPLTAHPVVVVNATSRTGRWSDLSTSGASDPVTAGVFHLGVDHGPRPENAGYAWLILPAADAEATRRRAAAPGVTVLVNEPAHQAVRCDRTGRVLAARLDPDGSLFLGEPDADHAGAPPLSGRSPSSDVTPSTE</sequence>
<dbReference type="SUPFAM" id="SSF74650">
    <property type="entry name" value="Galactose mutarotase-like"/>
    <property type="match status" value="1"/>
</dbReference>
<evidence type="ECO:0000256" key="2">
    <source>
        <dbReference type="PIRSR" id="PIRSR638970-1"/>
    </source>
</evidence>
<dbReference type="Pfam" id="PF08124">
    <property type="entry name" value="Lyase_8_N"/>
    <property type="match status" value="1"/>
</dbReference>
<evidence type="ECO:0000259" key="4">
    <source>
        <dbReference type="Pfam" id="PF02278"/>
    </source>
</evidence>
<dbReference type="InterPro" id="IPR011013">
    <property type="entry name" value="Gal_mutarotase_sf_dom"/>
</dbReference>
<feature type="compositionally biased region" description="Polar residues" evidence="3">
    <location>
        <begin position="631"/>
        <end position="642"/>
    </location>
</feature>
<evidence type="ECO:0000259" key="5">
    <source>
        <dbReference type="Pfam" id="PF08124"/>
    </source>
</evidence>
<dbReference type="RefSeq" id="WP_139648735.1">
    <property type="nucleotide sequence ID" value="NZ_BAAAZS010000088.1"/>
</dbReference>
<dbReference type="InterPro" id="IPR012970">
    <property type="entry name" value="Lyase_8_alpha_N"/>
</dbReference>
<dbReference type="GO" id="GO:0005576">
    <property type="term" value="C:extracellular region"/>
    <property type="evidence" value="ECO:0007669"/>
    <property type="project" value="InterPro"/>
</dbReference>
<evidence type="ECO:0000313" key="6">
    <source>
        <dbReference type="EMBL" id="TNM26507.1"/>
    </source>
</evidence>
<dbReference type="InterPro" id="IPR014718">
    <property type="entry name" value="GH-type_carb-bd"/>
</dbReference>
<dbReference type="Gene3D" id="1.50.10.100">
    <property type="entry name" value="Chondroitin AC/alginate lyase"/>
    <property type="match status" value="1"/>
</dbReference>
<dbReference type="EMBL" id="VDGT01000022">
    <property type="protein sequence ID" value="TNM26507.1"/>
    <property type="molecule type" value="Genomic_DNA"/>
</dbReference>
<feature type="domain" description="Polysaccharide lyase family 8 central" evidence="4">
    <location>
        <begin position="325"/>
        <end position="568"/>
    </location>
</feature>
<dbReference type="PANTHER" id="PTHR38481">
    <property type="entry name" value="HYALURONATE LYASE"/>
    <property type="match status" value="1"/>
</dbReference>
<protein>
    <submittedName>
        <fullName evidence="6">Silent information regulator protein Sir2</fullName>
    </submittedName>
</protein>
<feature type="region of interest" description="Disordered" evidence="3">
    <location>
        <begin position="613"/>
        <end position="642"/>
    </location>
</feature>
<feature type="active site" evidence="2">
    <location>
        <position position="216"/>
    </location>
</feature>
<accession>A0A5C4USC9</accession>
<dbReference type="SUPFAM" id="SSF48230">
    <property type="entry name" value="Chondroitin AC/alginate lyase"/>
    <property type="match status" value="1"/>
</dbReference>
<dbReference type="InterPro" id="IPR003159">
    <property type="entry name" value="Lyase_8_central_dom"/>
</dbReference>
<gene>
    <name evidence="6" type="ORF">FH715_23830</name>
</gene>
<comment type="caution">
    <text evidence="6">The sequence shown here is derived from an EMBL/GenBank/DDBJ whole genome shotgun (WGS) entry which is preliminary data.</text>
</comment>
<evidence type="ECO:0000256" key="3">
    <source>
        <dbReference type="SAM" id="MobiDB-lite"/>
    </source>
</evidence>
<dbReference type="AlphaFoldDB" id="A0A5C4USC9"/>
<evidence type="ECO:0000256" key="1">
    <source>
        <dbReference type="ARBA" id="ARBA00006699"/>
    </source>
</evidence>
<feature type="active site" evidence="2">
    <location>
        <position position="207"/>
    </location>
</feature>
<reference evidence="6 7" key="1">
    <citation type="submission" date="2019-06" db="EMBL/GenBank/DDBJ databases">
        <title>Draft genome of Streptomyces sedi sp. JCM16909.</title>
        <authorList>
            <person name="Klykleung N."/>
            <person name="Tanasupawat S."/>
            <person name="Kudo T."/>
            <person name="Yuki M."/>
            <person name="Ohkuma M."/>
        </authorList>
    </citation>
    <scope>NUCLEOTIDE SEQUENCE [LARGE SCALE GENOMIC DNA]</scope>
    <source>
        <strain evidence="6 7">JCM 16909</strain>
    </source>
</reference>
<dbReference type="GO" id="GO:0030246">
    <property type="term" value="F:carbohydrate binding"/>
    <property type="evidence" value="ECO:0007669"/>
    <property type="project" value="InterPro"/>
</dbReference>
<dbReference type="Gene3D" id="2.70.98.10">
    <property type="match status" value="1"/>
</dbReference>
<proteinExistence type="inferred from homology"/>
<dbReference type="PANTHER" id="PTHR38481:SF1">
    <property type="entry name" value="HYALURONATE LYASE"/>
    <property type="match status" value="1"/>
</dbReference>
<dbReference type="InterPro" id="IPR038970">
    <property type="entry name" value="Lyase_8"/>
</dbReference>
<feature type="active site" evidence="2">
    <location>
        <position position="270"/>
    </location>
</feature>
<dbReference type="OrthoDB" id="5480482at2"/>
<dbReference type="GO" id="GO:0016837">
    <property type="term" value="F:carbon-oxygen lyase activity, acting on polysaccharides"/>
    <property type="evidence" value="ECO:0007669"/>
    <property type="project" value="UniProtKB-ARBA"/>
</dbReference>
<feature type="domain" description="Polysaccharide lyase 8 N-terminal alpha-helical" evidence="5">
    <location>
        <begin position="107"/>
        <end position="279"/>
    </location>
</feature>
<dbReference type="GO" id="GO:0005975">
    <property type="term" value="P:carbohydrate metabolic process"/>
    <property type="evidence" value="ECO:0007669"/>
    <property type="project" value="InterPro"/>
</dbReference>
<dbReference type="InterPro" id="IPR008929">
    <property type="entry name" value="Chondroitin_lyas"/>
</dbReference>
<organism evidence="6 7">
    <name type="scientific">Streptomyces sedi</name>
    <dbReference type="NCBI Taxonomy" id="555059"/>
    <lineage>
        <taxon>Bacteria</taxon>
        <taxon>Bacillati</taxon>
        <taxon>Actinomycetota</taxon>
        <taxon>Actinomycetes</taxon>
        <taxon>Kitasatosporales</taxon>
        <taxon>Streptomycetaceae</taxon>
        <taxon>Streptomyces</taxon>
    </lineage>
</organism>
<keyword evidence="7" id="KW-1185">Reference proteome</keyword>
<name>A0A5C4USC9_9ACTN</name>
<comment type="similarity">
    <text evidence="1">Belongs to the polysaccharide lyase 8 family.</text>
</comment>
<dbReference type="Proteomes" id="UP000311713">
    <property type="component" value="Unassembled WGS sequence"/>
</dbReference>
<evidence type="ECO:0000313" key="7">
    <source>
        <dbReference type="Proteomes" id="UP000311713"/>
    </source>
</evidence>
<dbReference type="Pfam" id="PF02278">
    <property type="entry name" value="Lyase_8"/>
    <property type="match status" value="1"/>
</dbReference>